<dbReference type="EMBL" id="DTLB01000046">
    <property type="protein sequence ID" value="HFW32814.1"/>
    <property type="molecule type" value="Genomic_DNA"/>
</dbReference>
<dbReference type="InterPro" id="IPR016195">
    <property type="entry name" value="Pol/histidinol_Pase-like"/>
</dbReference>
<dbReference type="EMBL" id="DSCQ01000122">
    <property type="protein sequence ID" value="HET22224.1"/>
    <property type="molecule type" value="Genomic_DNA"/>
</dbReference>
<comment type="caution">
    <text evidence="2">The sequence shown here is derived from an EMBL/GenBank/DDBJ whole genome shotgun (WGS) entry which is preliminary data.</text>
</comment>
<dbReference type="Pfam" id="PF02811">
    <property type="entry name" value="PHP"/>
    <property type="match status" value="1"/>
</dbReference>
<dbReference type="PANTHER" id="PTHR36928:SF1">
    <property type="entry name" value="PHOSPHATASE YCDX-RELATED"/>
    <property type="match status" value="1"/>
</dbReference>
<evidence type="ECO:0000313" key="2">
    <source>
        <dbReference type="EMBL" id="HET22224.1"/>
    </source>
</evidence>
<dbReference type="SMART" id="SM00481">
    <property type="entry name" value="POLIIIAc"/>
    <property type="match status" value="1"/>
</dbReference>
<dbReference type="InterPro" id="IPR050243">
    <property type="entry name" value="PHP_phosphatase"/>
</dbReference>
<dbReference type="SUPFAM" id="SSF89550">
    <property type="entry name" value="PHP domain-like"/>
    <property type="match status" value="1"/>
</dbReference>
<feature type="domain" description="Polymerase/histidinol phosphatase N-terminal" evidence="1">
    <location>
        <begin position="2"/>
        <end position="74"/>
    </location>
</feature>
<evidence type="ECO:0000313" key="3">
    <source>
        <dbReference type="EMBL" id="HFW32814.1"/>
    </source>
</evidence>
<dbReference type="PANTHER" id="PTHR36928">
    <property type="entry name" value="PHOSPHATASE YCDX-RELATED"/>
    <property type="match status" value="1"/>
</dbReference>
<sequence>MFDLHVHSVFSDGELIPSEIARRMYAAGNKGFAITDHADFTNIHDILSKLVRIKEHMEMYEANFLVGVEITHVPPGLIGKAVELAWREGAEIVVVHGETIAEPVKEGTNFAALNEEINILAHPGLMKEKEAELAKENGIYIEISSRKGHCLGNGRVSRLAEIYGFQLVINTDTHSPADIINDSTAQKVLMGAGVEDWRRVMENNEKLFKKLRK</sequence>
<dbReference type="GO" id="GO:0005829">
    <property type="term" value="C:cytosol"/>
    <property type="evidence" value="ECO:0007669"/>
    <property type="project" value="TreeGrafter"/>
</dbReference>
<dbReference type="InterPro" id="IPR004013">
    <property type="entry name" value="PHP_dom"/>
</dbReference>
<protein>
    <submittedName>
        <fullName evidence="2">Histidinol phosphate phosphatase domain-containing protein</fullName>
    </submittedName>
</protein>
<organism evidence="2">
    <name type="scientific">Archaeoglobus fulgidus</name>
    <dbReference type="NCBI Taxonomy" id="2234"/>
    <lineage>
        <taxon>Archaea</taxon>
        <taxon>Methanobacteriati</taxon>
        <taxon>Methanobacteriota</taxon>
        <taxon>Archaeoglobi</taxon>
        <taxon>Archaeoglobales</taxon>
        <taxon>Archaeoglobaceae</taxon>
        <taxon>Archaeoglobus</taxon>
    </lineage>
</organism>
<dbReference type="Gene3D" id="3.20.20.140">
    <property type="entry name" value="Metal-dependent hydrolases"/>
    <property type="match status" value="1"/>
</dbReference>
<proteinExistence type="predicted"/>
<accession>A0A7C2S873</accession>
<dbReference type="InterPro" id="IPR003141">
    <property type="entry name" value="Pol/His_phosphatase_N"/>
</dbReference>
<evidence type="ECO:0000259" key="1">
    <source>
        <dbReference type="SMART" id="SM00481"/>
    </source>
</evidence>
<dbReference type="NCBIfam" id="NF004981">
    <property type="entry name" value="PRK06361.1"/>
    <property type="match status" value="1"/>
</dbReference>
<gene>
    <name evidence="2" type="ORF">ENN70_09345</name>
    <name evidence="3" type="ORF">ENW66_07715</name>
</gene>
<name>A0A7C2S873_ARCFL</name>
<dbReference type="AlphaFoldDB" id="A0A7C2S873"/>
<dbReference type="CDD" id="cd07432">
    <property type="entry name" value="PHP_HisPPase"/>
    <property type="match status" value="1"/>
</dbReference>
<dbReference type="GO" id="GO:0042578">
    <property type="term" value="F:phosphoric ester hydrolase activity"/>
    <property type="evidence" value="ECO:0007669"/>
    <property type="project" value="TreeGrafter"/>
</dbReference>
<dbReference type="GO" id="GO:0008270">
    <property type="term" value="F:zinc ion binding"/>
    <property type="evidence" value="ECO:0007669"/>
    <property type="project" value="TreeGrafter"/>
</dbReference>
<reference evidence="2" key="1">
    <citation type="journal article" date="2020" name="mSystems">
        <title>Genome- and Community-Level Interaction Insights into Carbon Utilization and Element Cycling Functions of Hydrothermarchaeota in Hydrothermal Sediment.</title>
        <authorList>
            <person name="Zhou Z."/>
            <person name="Liu Y."/>
            <person name="Xu W."/>
            <person name="Pan J."/>
            <person name="Luo Z.H."/>
            <person name="Li M."/>
        </authorList>
    </citation>
    <scope>NUCLEOTIDE SEQUENCE [LARGE SCALE GENOMIC DNA]</scope>
    <source>
        <strain evidence="2">SpSt-12</strain>
        <strain evidence="3">SpSt-87</strain>
    </source>
</reference>